<comment type="caution">
    <text evidence="2">The sequence shown here is derived from an EMBL/GenBank/DDBJ whole genome shotgun (WGS) entry which is preliminary data.</text>
</comment>
<accession>A0A9K3LPV6</accession>
<keyword evidence="3" id="KW-1185">Reference proteome</keyword>
<dbReference type="EMBL" id="JAGRRH010000007">
    <property type="protein sequence ID" value="KAG7365910.1"/>
    <property type="molecule type" value="Genomic_DNA"/>
</dbReference>
<gene>
    <name evidence="2" type="ORF">IV203_028580</name>
</gene>
<sequence length="197" mass="21862">MNDSHRSDDGPLGLASPNDSVIQCTPLRMPSPPQQNWTPANHSSHPTRTAEVPLIPDTSNSTLDDEFVLDPPQQVQGALVSPPRPRFHLSMRPLSGRSSSERGDWALEVRVPPSNRSLGPTAVSFLPIPESPCATDNSTEQFHSPHGATYRAESRTTVRFLPHLLRRNIASRTTDEQQKSRLQVYPNPPSNVFFPQF</sequence>
<feature type="region of interest" description="Disordered" evidence="1">
    <location>
        <begin position="170"/>
        <end position="189"/>
    </location>
</feature>
<organism evidence="2 3">
    <name type="scientific">Nitzschia inconspicua</name>
    <dbReference type="NCBI Taxonomy" id="303405"/>
    <lineage>
        <taxon>Eukaryota</taxon>
        <taxon>Sar</taxon>
        <taxon>Stramenopiles</taxon>
        <taxon>Ochrophyta</taxon>
        <taxon>Bacillariophyta</taxon>
        <taxon>Bacillariophyceae</taxon>
        <taxon>Bacillariophycidae</taxon>
        <taxon>Bacillariales</taxon>
        <taxon>Bacillariaceae</taxon>
        <taxon>Nitzschia</taxon>
    </lineage>
</organism>
<evidence type="ECO:0000256" key="1">
    <source>
        <dbReference type="SAM" id="MobiDB-lite"/>
    </source>
</evidence>
<proteinExistence type="predicted"/>
<reference evidence="2" key="2">
    <citation type="submission" date="2021-04" db="EMBL/GenBank/DDBJ databases">
        <authorList>
            <person name="Podell S."/>
        </authorList>
    </citation>
    <scope>NUCLEOTIDE SEQUENCE</scope>
    <source>
        <strain evidence="2">Hildebrandi</strain>
    </source>
</reference>
<dbReference type="AlphaFoldDB" id="A0A9K3LPV6"/>
<feature type="compositionally biased region" description="Polar residues" evidence="1">
    <location>
        <begin position="34"/>
        <end position="47"/>
    </location>
</feature>
<dbReference type="Proteomes" id="UP000693970">
    <property type="component" value="Unassembled WGS sequence"/>
</dbReference>
<name>A0A9K3LPV6_9STRA</name>
<reference evidence="2" key="1">
    <citation type="journal article" date="2021" name="Sci. Rep.">
        <title>Diploid genomic architecture of Nitzschia inconspicua, an elite biomass production diatom.</title>
        <authorList>
            <person name="Oliver A."/>
            <person name="Podell S."/>
            <person name="Pinowska A."/>
            <person name="Traller J.C."/>
            <person name="Smith S.R."/>
            <person name="McClure R."/>
            <person name="Beliaev A."/>
            <person name="Bohutskyi P."/>
            <person name="Hill E.A."/>
            <person name="Rabines A."/>
            <person name="Zheng H."/>
            <person name="Allen L.Z."/>
            <person name="Kuo A."/>
            <person name="Grigoriev I.V."/>
            <person name="Allen A.E."/>
            <person name="Hazlebeck D."/>
            <person name="Allen E.E."/>
        </authorList>
    </citation>
    <scope>NUCLEOTIDE SEQUENCE</scope>
    <source>
        <strain evidence="2">Hildebrandi</strain>
    </source>
</reference>
<protein>
    <submittedName>
        <fullName evidence="2">Uncharacterized protein</fullName>
    </submittedName>
</protein>
<evidence type="ECO:0000313" key="3">
    <source>
        <dbReference type="Proteomes" id="UP000693970"/>
    </source>
</evidence>
<evidence type="ECO:0000313" key="2">
    <source>
        <dbReference type="EMBL" id="KAG7365910.1"/>
    </source>
</evidence>
<feature type="region of interest" description="Disordered" evidence="1">
    <location>
        <begin position="1"/>
        <end position="101"/>
    </location>
</feature>